<proteinExistence type="predicted"/>
<sequence>MNYEKEKLFEERYPFFYSLLASFSYGIEEGKSDWDIVREELVDCETAKKLLSEIDQFLKNNPADFEHVVGDVANYYFDDTNDFLRWIEQIKRYVTSMKRNLCGE</sequence>
<name>A0A521DB31_9BACT</name>
<protein>
    <recommendedName>
        <fullName evidence="3">CdiI immunity protein domain-containing protein</fullName>
    </recommendedName>
</protein>
<dbReference type="OrthoDB" id="14809at2"/>
<reference evidence="1 2" key="1">
    <citation type="submission" date="2017-05" db="EMBL/GenBank/DDBJ databases">
        <authorList>
            <person name="Varghese N."/>
            <person name="Submissions S."/>
        </authorList>
    </citation>
    <scope>NUCLEOTIDE SEQUENCE [LARGE SCALE GENOMIC DNA]</scope>
    <source>
        <strain evidence="1 2">DSM 16304</strain>
    </source>
</reference>
<organism evidence="1 2">
    <name type="scientific">Balnearium lithotrophicum</name>
    <dbReference type="NCBI Taxonomy" id="223788"/>
    <lineage>
        <taxon>Bacteria</taxon>
        <taxon>Pseudomonadati</taxon>
        <taxon>Aquificota</taxon>
        <taxon>Aquificia</taxon>
        <taxon>Desulfurobacteriales</taxon>
        <taxon>Desulfurobacteriaceae</taxon>
        <taxon>Balnearium</taxon>
    </lineage>
</organism>
<evidence type="ECO:0000313" key="1">
    <source>
        <dbReference type="EMBL" id="SMO68916.1"/>
    </source>
</evidence>
<dbReference type="RefSeq" id="WP_142935913.1">
    <property type="nucleotide sequence ID" value="NZ_FXTM01000019.1"/>
</dbReference>
<evidence type="ECO:0000313" key="2">
    <source>
        <dbReference type="Proteomes" id="UP000317315"/>
    </source>
</evidence>
<accession>A0A521DB31</accession>
<gene>
    <name evidence="1" type="ORF">SAMN06269117_11915</name>
</gene>
<evidence type="ECO:0008006" key="3">
    <source>
        <dbReference type="Google" id="ProtNLM"/>
    </source>
</evidence>
<dbReference type="AlphaFoldDB" id="A0A521DB31"/>
<keyword evidence="2" id="KW-1185">Reference proteome</keyword>
<dbReference type="EMBL" id="FXTM01000019">
    <property type="protein sequence ID" value="SMO68916.1"/>
    <property type="molecule type" value="Genomic_DNA"/>
</dbReference>
<dbReference type="Proteomes" id="UP000317315">
    <property type="component" value="Unassembled WGS sequence"/>
</dbReference>